<accession>A0A6M3LME3</accession>
<protein>
    <submittedName>
        <fullName evidence="1">Uncharacterized protein</fullName>
    </submittedName>
</protein>
<dbReference type="EMBL" id="MT143340">
    <property type="protein sequence ID" value="QJA95743.1"/>
    <property type="molecule type" value="Genomic_DNA"/>
</dbReference>
<proteinExistence type="predicted"/>
<sequence length="82" mass="9618">MAKDLRESIENTFFKSVDGMITFAWLLEILNHFAMTTDNPEIAIRQNIAKEILTMCNRWEGVDVQAYIRSLPRVIKEKEEDE</sequence>
<evidence type="ECO:0000313" key="1">
    <source>
        <dbReference type="EMBL" id="QJA95743.1"/>
    </source>
</evidence>
<dbReference type="AlphaFoldDB" id="A0A6M3LME3"/>
<reference evidence="1" key="1">
    <citation type="submission" date="2020-03" db="EMBL/GenBank/DDBJ databases">
        <title>The deep terrestrial virosphere.</title>
        <authorList>
            <person name="Holmfeldt K."/>
            <person name="Nilsson E."/>
            <person name="Simone D."/>
            <person name="Lopez-Fernandez M."/>
            <person name="Wu X."/>
            <person name="de Brujin I."/>
            <person name="Lundin D."/>
            <person name="Andersson A."/>
            <person name="Bertilsson S."/>
            <person name="Dopson M."/>
        </authorList>
    </citation>
    <scope>NUCLEOTIDE SEQUENCE</scope>
    <source>
        <strain evidence="1">MM415B05203</strain>
    </source>
</reference>
<name>A0A6M3LME3_9ZZZZ</name>
<gene>
    <name evidence="1" type="ORF">MM415B05203_0006</name>
</gene>
<organism evidence="1">
    <name type="scientific">viral metagenome</name>
    <dbReference type="NCBI Taxonomy" id="1070528"/>
    <lineage>
        <taxon>unclassified sequences</taxon>
        <taxon>metagenomes</taxon>
        <taxon>organismal metagenomes</taxon>
    </lineage>
</organism>